<gene>
    <name evidence="1" type="ORF">L9F63_010211</name>
</gene>
<dbReference type="AlphaFoldDB" id="A0AAD8AJI6"/>
<organism evidence="1 2">
    <name type="scientific">Diploptera punctata</name>
    <name type="common">Pacific beetle cockroach</name>
    <dbReference type="NCBI Taxonomy" id="6984"/>
    <lineage>
        <taxon>Eukaryota</taxon>
        <taxon>Metazoa</taxon>
        <taxon>Ecdysozoa</taxon>
        <taxon>Arthropoda</taxon>
        <taxon>Hexapoda</taxon>
        <taxon>Insecta</taxon>
        <taxon>Pterygota</taxon>
        <taxon>Neoptera</taxon>
        <taxon>Polyneoptera</taxon>
        <taxon>Dictyoptera</taxon>
        <taxon>Blattodea</taxon>
        <taxon>Blaberoidea</taxon>
        <taxon>Blaberidae</taxon>
        <taxon>Diplopterinae</taxon>
        <taxon>Diploptera</taxon>
    </lineage>
</organism>
<proteinExistence type="predicted"/>
<reference evidence="1" key="1">
    <citation type="journal article" date="2023" name="IScience">
        <title>Live-bearing cockroach genome reveals convergent evolutionary mechanisms linked to viviparity in insects and beyond.</title>
        <authorList>
            <person name="Fouks B."/>
            <person name="Harrison M.C."/>
            <person name="Mikhailova A.A."/>
            <person name="Marchal E."/>
            <person name="English S."/>
            <person name="Carruthers M."/>
            <person name="Jennings E.C."/>
            <person name="Chiamaka E.L."/>
            <person name="Frigard R.A."/>
            <person name="Pippel M."/>
            <person name="Attardo G.M."/>
            <person name="Benoit J.B."/>
            <person name="Bornberg-Bauer E."/>
            <person name="Tobe S.S."/>
        </authorList>
    </citation>
    <scope>NUCLEOTIDE SEQUENCE</scope>
    <source>
        <strain evidence="1">Stay&amp;Tobe</strain>
    </source>
</reference>
<accession>A0AAD8AJI6</accession>
<keyword evidence="2" id="KW-1185">Reference proteome</keyword>
<sequence>ILPLLFRFPITAKCAALAPPSVSVKTHYLTSSISEINCPLPHSLPAIYRIRVFYNWFSHNCKMCCTCTSICFGTSIITPICFGSMTFFYNYRQYITLQGIHCCYKYRIRKHVVKSDAVVSAFTSLSACGTFVKPVGGVSGHLARSLQAVKCIKLKSIHNALLRKKSTFNKQHNALCRGVVSTHQWSRTPREYWSIVDTGQWPPVDPPRIVDTGDPPQTGPPLGRLFLEVDTQVTSSSQFVKLNKVIKCNHKTRSRLKPKYLRAEDGTRFQKNFDEVESGSLNPQYLQFQILLARYSGVKSSDWFSLYPSYNLNFTQNFKKKYR</sequence>
<evidence type="ECO:0000313" key="1">
    <source>
        <dbReference type="EMBL" id="KAJ9599297.1"/>
    </source>
</evidence>
<dbReference type="Proteomes" id="UP001233999">
    <property type="component" value="Unassembled WGS sequence"/>
</dbReference>
<feature type="non-terminal residue" evidence="1">
    <location>
        <position position="323"/>
    </location>
</feature>
<name>A0AAD8AJI6_DIPPU</name>
<reference evidence="1" key="2">
    <citation type="submission" date="2023-05" db="EMBL/GenBank/DDBJ databases">
        <authorList>
            <person name="Fouks B."/>
        </authorList>
    </citation>
    <scope>NUCLEOTIDE SEQUENCE</scope>
    <source>
        <strain evidence="1">Stay&amp;Tobe</strain>
        <tissue evidence="1">Testes</tissue>
    </source>
</reference>
<evidence type="ECO:0000313" key="2">
    <source>
        <dbReference type="Proteomes" id="UP001233999"/>
    </source>
</evidence>
<dbReference type="EMBL" id="JASPKZ010000819">
    <property type="protein sequence ID" value="KAJ9599297.1"/>
    <property type="molecule type" value="Genomic_DNA"/>
</dbReference>
<protein>
    <submittedName>
        <fullName evidence="1">Uncharacterized protein</fullName>
    </submittedName>
</protein>
<comment type="caution">
    <text evidence="1">The sequence shown here is derived from an EMBL/GenBank/DDBJ whole genome shotgun (WGS) entry which is preliminary data.</text>
</comment>
<feature type="non-terminal residue" evidence="1">
    <location>
        <position position="1"/>
    </location>
</feature>